<sequence length="778" mass="92347">MDNTCFRCSVSQEKLLDDDYLFFDEHFLNDYTYDKEGKKENNPKKHFLHNSKERFLKYLNYEKEIINCDLQDVYKKVYMNLHLCKKCKGLHNIDLILFYNKNSSFHHNMIKEKLLFSPEEEQKINDNFNNMKKIFHILLYNIDIVFFFFYLHEAKKISENENISLHTFQKIFEQIKEYVIVKVKIENDFIKQKIYKVFIFVLIYFYLTFYIKIFKTLNLSKEKIEFAVNLYKQSVLIFTANTTEEDKDKNNEFNESLYKHESRKNYHSKRQKIIDNIEDSKKFNSYNANDTYNCSANDEGANKIEKKADEEGLAKKEEDNELATKISPFVFDIYISLNNLCICGYYNKYSKEISQTKWLENDSFVSILSVEECIYEIFRKIFLSTSCTFIGSGREDKDARMMNIGRPFVFVLRETKFSYLNFFLFFSKLKKLATNYSTSSDTSEIKTIDQLNNFLQHYKPTSENSICENSFRENLLCQSSLNQYSGNEEKTHDSSHEIKEFYALITKNNTFSLYDIISNKVIVEQAKDKTLEEHKIGIYHISYNYNKELEVLLSDDSKLNKETCNNQKIHILGNAENGYTDDVYLHFNSNKIDHIDNNIVDTEDKNVLKKGITKNKNSLCYNINDLVDVKLSNIAFSTNYKLIKKVMKYGEERKKAYKCLIYHSTLMNKEKIQQINNDVLNYEKNSSYVISVMQKTPIRVLHRRGLIQRERKVYEFNLVFIHEHFSLLYILAQSGMYVKEFVNGDRGRTFPNMKYFFGEDAFVNILNLDVSSFIYNVN</sequence>
<gene>
    <name evidence="1" type="ORF">MKS88_005195</name>
</gene>
<protein>
    <submittedName>
        <fullName evidence="1">Pseudouridine synthase</fullName>
    </submittedName>
</protein>
<name>A0ACB9Y5Z8_PLABR</name>
<organism evidence="1 2">
    <name type="scientific">Plasmodium brasilianum</name>
    <dbReference type="NCBI Taxonomy" id="5824"/>
    <lineage>
        <taxon>Eukaryota</taxon>
        <taxon>Sar</taxon>
        <taxon>Alveolata</taxon>
        <taxon>Apicomplexa</taxon>
        <taxon>Aconoidasida</taxon>
        <taxon>Haemosporida</taxon>
        <taxon>Plasmodiidae</taxon>
        <taxon>Plasmodium</taxon>
        <taxon>Plasmodium (Plasmodium)</taxon>
    </lineage>
</organism>
<dbReference type="EMBL" id="CM043781">
    <property type="protein sequence ID" value="KAI4835976.1"/>
    <property type="molecule type" value="Genomic_DNA"/>
</dbReference>
<evidence type="ECO:0000313" key="1">
    <source>
        <dbReference type="EMBL" id="KAI4835976.1"/>
    </source>
</evidence>
<comment type="caution">
    <text evidence="1">The sequence shown here is derived from an EMBL/GenBank/DDBJ whole genome shotgun (WGS) entry which is preliminary data.</text>
</comment>
<proteinExistence type="predicted"/>
<keyword evidence="2" id="KW-1185">Reference proteome</keyword>
<reference evidence="1" key="1">
    <citation type="submission" date="2022-06" db="EMBL/GenBank/DDBJ databases">
        <title>The First Complete Genome of the Simian Malaria Parasite Plasmodium brasilianum.</title>
        <authorList>
            <person name="Bajic M."/>
            <person name="Ravishankar S."/>
        </authorList>
    </citation>
    <scope>NUCLEOTIDE SEQUENCE</scope>
    <source>
        <strain evidence="1">Bolivian I</strain>
    </source>
</reference>
<dbReference type="Proteomes" id="UP001056978">
    <property type="component" value="Chromosome 13"/>
</dbReference>
<accession>A0ACB9Y5Z8</accession>
<evidence type="ECO:0000313" key="2">
    <source>
        <dbReference type="Proteomes" id="UP001056978"/>
    </source>
</evidence>